<evidence type="ECO:0000313" key="1">
    <source>
        <dbReference type="EMBL" id="DAE28641.1"/>
    </source>
</evidence>
<accession>A0A8S5RC35</accession>
<proteinExistence type="predicted"/>
<protein>
    <submittedName>
        <fullName evidence="1">Tail protein</fullName>
    </submittedName>
</protein>
<name>A0A8S5RC35_9VIRU</name>
<dbReference type="EMBL" id="BK059091">
    <property type="protein sequence ID" value="DAE28641.1"/>
    <property type="molecule type" value="Genomic_DNA"/>
</dbReference>
<sequence length="378" mass="38868">MAVYLGENKVCTKGGTKVLLSDISLQDKTVTPSTSIQTIKADNNYDGLSSVTVNAINTVTQATPSISISNSGLITASSTQSAGYVTSGTKNSTKQLTTKSTTTITPSTFSQTIASGTYLTGTQTIKGDSNLIAENIKNGTSIFGVTGTYVGSGSGSGVDTSDATATSSDIAEGKTSYVNGKKITGTVKEVKSNYSDILSNATITNDGADVIKFNFKRTEDVLCRIGSWQTLKTPLTNLGDATTADVAAGKTFTSAAGIKVTGTGIVQSTRYTTGQITGTGTTNPVSFDTGLTSVEKVIIIKDSFNTGSNGTNVLIWDGEKARGSGISTSSYLSNPSSSAGTFSTNGGTVTYTATELKNALFKGSTTVSSGYTWYAFGT</sequence>
<organism evidence="1">
    <name type="scientific">virus sp. ctmTa7</name>
    <dbReference type="NCBI Taxonomy" id="2828255"/>
    <lineage>
        <taxon>Viruses</taxon>
    </lineage>
</organism>
<reference evidence="1" key="1">
    <citation type="journal article" date="2021" name="Proc. Natl. Acad. Sci. U.S.A.">
        <title>A Catalog of Tens of Thousands of Viruses from Human Metagenomes Reveals Hidden Associations with Chronic Diseases.</title>
        <authorList>
            <person name="Tisza M.J."/>
            <person name="Buck C.B."/>
        </authorList>
    </citation>
    <scope>NUCLEOTIDE SEQUENCE</scope>
    <source>
        <strain evidence="1">CtmTa7</strain>
    </source>
</reference>